<dbReference type="AlphaFoldDB" id="F2PYU1"/>
<evidence type="ECO:0000313" key="3">
    <source>
        <dbReference type="Proteomes" id="UP000009169"/>
    </source>
</evidence>
<organism evidence="2 3">
    <name type="scientific">Trichophyton equinum (strain ATCC MYA-4606 / CBS 127.97)</name>
    <name type="common">Horse ringworm fungus</name>
    <dbReference type="NCBI Taxonomy" id="559882"/>
    <lineage>
        <taxon>Eukaryota</taxon>
        <taxon>Fungi</taxon>
        <taxon>Dikarya</taxon>
        <taxon>Ascomycota</taxon>
        <taxon>Pezizomycotina</taxon>
        <taxon>Eurotiomycetes</taxon>
        <taxon>Eurotiomycetidae</taxon>
        <taxon>Onygenales</taxon>
        <taxon>Arthrodermataceae</taxon>
        <taxon>Trichophyton</taxon>
    </lineage>
</organism>
<evidence type="ECO:0000256" key="1">
    <source>
        <dbReference type="SAM" id="MobiDB-lite"/>
    </source>
</evidence>
<evidence type="ECO:0000313" key="2">
    <source>
        <dbReference type="EMBL" id="EGE07059.1"/>
    </source>
</evidence>
<feature type="compositionally biased region" description="Basic and acidic residues" evidence="1">
    <location>
        <begin position="154"/>
        <end position="171"/>
    </location>
</feature>
<name>F2PYU1_TRIEC</name>
<reference evidence="3" key="1">
    <citation type="journal article" date="2012" name="MBio">
        <title>Comparative genome analysis of Trichophyton rubrum and related dermatophytes reveals candidate genes involved in infection.</title>
        <authorList>
            <person name="Martinez D.A."/>
            <person name="Oliver B.G."/>
            <person name="Graeser Y."/>
            <person name="Goldberg J.M."/>
            <person name="Li W."/>
            <person name="Martinez-Rossi N.M."/>
            <person name="Monod M."/>
            <person name="Shelest E."/>
            <person name="Barton R.C."/>
            <person name="Birch E."/>
            <person name="Brakhage A.A."/>
            <person name="Chen Z."/>
            <person name="Gurr S.J."/>
            <person name="Heiman D."/>
            <person name="Heitman J."/>
            <person name="Kosti I."/>
            <person name="Rossi A."/>
            <person name="Saif S."/>
            <person name="Samalova M."/>
            <person name="Saunders C.W."/>
            <person name="Shea T."/>
            <person name="Summerbell R.C."/>
            <person name="Xu J."/>
            <person name="Young S."/>
            <person name="Zeng Q."/>
            <person name="Birren B.W."/>
            <person name="Cuomo C.A."/>
            <person name="White T.C."/>
        </authorList>
    </citation>
    <scope>NUCLEOTIDE SEQUENCE [LARGE SCALE GENOMIC DNA]</scope>
    <source>
        <strain evidence="3">ATCC MYA-4606 / CBS 127.97</strain>
    </source>
</reference>
<dbReference type="Proteomes" id="UP000009169">
    <property type="component" value="Unassembled WGS sequence"/>
</dbReference>
<feature type="region of interest" description="Disordered" evidence="1">
    <location>
        <begin position="137"/>
        <end position="171"/>
    </location>
</feature>
<dbReference type="EMBL" id="DS995755">
    <property type="protein sequence ID" value="EGE07059.1"/>
    <property type="molecule type" value="Genomic_DNA"/>
</dbReference>
<sequence length="171" mass="18241">MQEGVRRIRALATGGSVKPAVLATGETLVAGVGAGQRLLPCYGSGHSIPAAGQLTARPARRPFLVTSPKDRSGLRLHEISRLCWLFLALPGLLEKAKSAKEEALSCRPCKRKKQSVISAARSLRLAAHLPIIDTPASRPDGISTLLLDREEDASEHTEHTEPPGGRGCKDL</sequence>
<protein>
    <submittedName>
        <fullName evidence="2">Uncharacterized protein</fullName>
    </submittedName>
</protein>
<gene>
    <name evidence="2" type="ORF">TEQG_06048</name>
</gene>
<proteinExistence type="predicted"/>
<dbReference type="VEuPathDB" id="FungiDB:TEQG_06048"/>
<accession>F2PYU1</accession>
<dbReference type="HOGENOM" id="CLU_1564020_0_0_1"/>
<keyword evidence="3" id="KW-1185">Reference proteome</keyword>